<proteinExistence type="predicted"/>
<keyword evidence="3" id="KW-1185">Reference proteome</keyword>
<organism evidence="2 3">
    <name type="scientific">Phialophora macrospora</name>
    <dbReference type="NCBI Taxonomy" id="1851006"/>
    <lineage>
        <taxon>Eukaryota</taxon>
        <taxon>Fungi</taxon>
        <taxon>Dikarya</taxon>
        <taxon>Ascomycota</taxon>
        <taxon>Pezizomycotina</taxon>
        <taxon>Eurotiomycetes</taxon>
        <taxon>Chaetothyriomycetidae</taxon>
        <taxon>Chaetothyriales</taxon>
        <taxon>Herpotrichiellaceae</taxon>
        <taxon>Phialophora</taxon>
    </lineage>
</organism>
<gene>
    <name evidence="2" type="ORF">PV04_06796</name>
</gene>
<evidence type="ECO:0008006" key="4">
    <source>
        <dbReference type="Google" id="ProtNLM"/>
    </source>
</evidence>
<protein>
    <recommendedName>
        <fullName evidence="4">Hydrophobin</fullName>
    </recommendedName>
</protein>
<dbReference type="AlphaFoldDB" id="A0A0D2DZK2"/>
<feature type="chain" id="PRO_5002240826" description="Hydrophobin" evidence="1">
    <location>
        <begin position="18"/>
        <end position="270"/>
    </location>
</feature>
<feature type="signal peptide" evidence="1">
    <location>
        <begin position="1"/>
        <end position="17"/>
    </location>
</feature>
<sequence length="270" mass="26179">MHIRSVALISILRIARASSPDYSPFSNPLFGLPEDALLVKRQGCQAGLNSCSGLGANNICCPSETTCTLDQAGQVACCSVGVACTGTIDGSVTETVASSSTTGVVIGGTTTTTGGVISITGVGGGGSTVPNSYYPFIYAPTSFPDADQCSSAFTSCQAASTACFTSLAGANGVTVGGIDGGGITVQGVSGTILSAASSICSSLSSVGCSNLQQVSQCTIFGSGSGVTPTTVGGTNGIIQIGNNGPRQTACPGMLYAAGAGAVIGAIGGVI</sequence>
<dbReference type="PANTHER" id="PTHR39599">
    <property type="entry name" value="GPI-ANCHORED PROTEIN (EUROFUNG)-RELATED-RELATED"/>
    <property type="match status" value="1"/>
</dbReference>
<dbReference type="Proteomes" id="UP000054266">
    <property type="component" value="Unassembled WGS sequence"/>
</dbReference>
<name>A0A0D2DZK2_9EURO</name>
<dbReference type="PANTHER" id="PTHR39599:SF1">
    <property type="entry name" value="GPI-ANCHORED PROTEIN (EUROFUNG)"/>
    <property type="match status" value="1"/>
</dbReference>
<reference evidence="2 3" key="1">
    <citation type="submission" date="2015-01" db="EMBL/GenBank/DDBJ databases">
        <title>The Genome Sequence of Capronia semiimmersa CBS27337.</title>
        <authorList>
            <consortium name="The Broad Institute Genomics Platform"/>
            <person name="Cuomo C."/>
            <person name="de Hoog S."/>
            <person name="Gorbushina A."/>
            <person name="Stielow B."/>
            <person name="Teixiera M."/>
            <person name="Abouelleil A."/>
            <person name="Chapman S.B."/>
            <person name="Priest M."/>
            <person name="Young S.K."/>
            <person name="Wortman J."/>
            <person name="Nusbaum C."/>
            <person name="Birren B."/>
        </authorList>
    </citation>
    <scope>NUCLEOTIDE SEQUENCE [LARGE SCALE GENOMIC DNA]</scope>
    <source>
        <strain evidence="2 3">CBS 27337</strain>
    </source>
</reference>
<evidence type="ECO:0000313" key="2">
    <source>
        <dbReference type="EMBL" id="KIW67552.1"/>
    </source>
</evidence>
<evidence type="ECO:0000256" key="1">
    <source>
        <dbReference type="SAM" id="SignalP"/>
    </source>
</evidence>
<evidence type="ECO:0000313" key="3">
    <source>
        <dbReference type="Proteomes" id="UP000054266"/>
    </source>
</evidence>
<keyword evidence="1" id="KW-0732">Signal</keyword>
<dbReference type="HOGENOM" id="CLU_068709_2_0_1"/>
<dbReference type="EMBL" id="KN846959">
    <property type="protein sequence ID" value="KIW67552.1"/>
    <property type="molecule type" value="Genomic_DNA"/>
</dbReference>
<accession>A0A0D2DZK2</accession>